<keyword evidence="3" id="KW-1003">Cell membrane</keyword>
<comment type="catalytic activity">
    <reaction evidence="9">
        <text>3',3'-c-di-GMP + H2O = 5'-phosphoguanylyl(3'-&gt;5')guanosine + H(+)</text>
        <dbReference type="Rhea" id="RHEA:24902"/>
        <dbReference type="ChEBI" id="CHEBI:15377"/>
        <dbReference type="ChEBI" id="CHEBI:15378"/>
        <dbReference type="ChEBI" id="CHEBI:58754"/>
        <dbReference type="ChEBI" id="CHEBI:58805"/>
        <dbReference type="EC" id="3.1.4.52"/>
    </reaction>
</comment>
<feature type="transmembrane region" description="Helical" evidence="10">
    <location>
        <begin position="224"/>
        <end position="247"/>
    </location>
</feature>
<dbReference type="EC" id="3.1.4.52" evidence="2"/>
<dbReference type="CDD" id="cd01948">
    <property type="entry name" value="EAL"/>
    <property type="match status" value="1"/>
</dbReference>
<proteinExistence type="predicted"/>
<dbReference type="Gene3D" id="3.20.20.450">
    <property type="entry name" value="EAL domain"/>
    <property type="match status" value="1"/>
</dbReference>
<dbReference type="InterPro" id="IPR024744">
    <property type="entry name" value="CSS-motif_dom"/>
</dbReference>
<evidence type="ECO:0000256" key="8">
    <source>
        <dbReference type="ARBA" id="ARBA00023136"/>
    </source>
</evidence>
<keyword evidence="8 10" id="KW-0472">Membrane</keyword>
<dbReference type="PROSITE" id="PS50883">
    <property type="entry name" value="EAL"/>
    <property type="match status" value="1"/>
</dbReference>
<dbReference type="SUPFAM" id="SSF141868">
    <property type="entry name" value="EAL domain-like"/>
    <property type="match status" value="1"/>
</dbReference>
<evidence type="ECO:0000256" key="9">
    <source>
        <dbReference type="ARBA" id="ARBA00034290"/>
    </source>
</evidence>
<dbReference type="Pfam" id="PF00563">
    <property type="entry name" value="EAL"/>
    <property type="match status" value="1"/>
</dbReference>
<evidence type="ECO:0000313" key="13">
    <source>
        <dbReference type="Proteomes" id="UP001501671"/>
    </source>
</evidence>
<keyword evidence="7 10" id="KW-1133">Transmembrane helix</keyword>
<dbReference type="InterPro" id="IPR035919">
    <property type="entry name" value="EAL_sf"/>
</dbReference>
<evidence type="ECO:0000256" key="7">
    <source>
        <dbReference type="ARBA" id="ARBA00022989"/>
    </source>
</evidence>
<dbReference type="SMART" id="SM00052">
    <property type="entry name" value="EAL"/>
    <property type="match status" value="1"/>
</dbReference>
<keyword evidence="4" id="KW-0973">c-di-GMP</keyword>
<evidence type="ECO:0000256" key="3">
    <source>
        <dbReference type="ARBA" id="ARBA00022475"/>
    </source>
</evidence>
<organism evidence="12 13">
    <name type="scientific">Pigmentiphaga soli</name>
    <dbReference type="NCBI Taxonomy" id="1007095"/>
    <lineage>
        <taxon>Bacteria</taxon>
        <taxon>Pseudomonadati</taxon>
        <taxon>Pseudomonadota</taxon>
        <taxon>Betaproteobacteria</taxon>
        <taxon>Burkholderiales</taxon>
        <taxon>Alcaligenaceae</taxon>
        <taxon>Pigmentiphaga</taxon>
    </lineage>
</organism>
<dbReference type="Pfam" id="PF12792">
    <property type="entry name" value="CSS-motif"/>
    <property type="match status" value="1"/>
</dbReference>
<dbReference type="Proteomes" id="UP001501671">
    <property type="component" value="Unassembled WGS sequence"/>
</dbReference>
<dbReference type="PANTHER" id="PTHR33121">
    <property type="entry name" value="CYCLIC DI-GMP PHOSPHODIESTERASE PDEF"/>
    <property type="match status" value="1"/>
</dbReference>
<evidence type="ECO:0000256" key="1">
    <source>
        <dbReference type="ARBA" id="ARBA00004651"/>
    </source>
</evidence>
<evidence type="ECO:0000256" key="5">
    <source>
        <dbReference type="ARBA" id="ARBA00022692"/>
    </source>
</evidence>
<evidence type="ECO:0000259" key="11">
    <source>
        <dbReference type="PROSITE" id="PS50883"/>
    </source>
</evidence>
<keyword evidence="13" id="KW-1185">Reference proteome</keyword>
<dbReference type="InterPro" id="IPR001633">
    <property type="entry name" value="EAL_dom"/>
</dbReference>
<dbReference type="InterPro" id="IPR050706">
    <property type="entry name" value="Cyclic-di-GMP_PDE-like"/>
</dbReference>
<evidence type="ECO:0000256" key="6">
    <source>
        <dbReference type="ARBA" id="ARBA00022801"/>
    </source>
</evidence>
<accession>A0ABP8GUQ2</accession>
<dbReference type="EMBL" id="BAABFO010000007">
    <property type="protein sequence ID" value="GAA4330152.1"/>
    <property type="molecule type" value="Genomic_DNA"/>
</dbReference>
<evidence type="ECO:0000313" key="12">
    <source>
        <dbReference type="EMBL" id="GAA4330152.1"/>
    </source>
</evidence>
<gene>
    <name evidence="12" type="ORF">GCM10023144_17580</name>
</gene>
<evidence type="ECO:0000256" key="4">
    <source>
        <dbReference type="ARBA" id="ARBA00022636"/>
    </source>
</evidence>
<reference evidence="13" key="1">
    <citation type="journal article" date="2019" name="Int. J. Syst. Evol. Microbiol.">
        <title>The Global Catalogue of Microorganisms (GCM) 10K type strain sequencing project: providing services to taxonomists for standard genome sequencing and annotation.</title>
        <authorList>
            <consortium name="The Broad Institute Genomics Platform"/>
            <consortium name="The Broad Institute Genome Sequencing Center for Infectious Disease"/>
            <person name="Wu L."/>
            <person name="Ma J."/>
        </authorList>
    </citation>
    <scope>NUCLEOTIDE SEQUENCE [LARGE SCALE GENOMIC DNA]</scope>
    <source>
        <strain evidence="13">JCM 17666</strain>
    </source>
</reference>
<dbReference type="PANTHER" id="PTHR33121:SF81">
    <property type="entry name" value="CYCLIC DI-GMP PHOSPHODIESTERASE PDEB-RELATED"/>
    <property type="match status" value="1"/>
</dbReference>
<feature type="domain" description="EAL" evidence="11">
    <location>
        <begin position="249"/>
        <end position="502"/>
    </location>
</feature>
<keyword evidence="5 10" id="KW-0812">Transmembrane</keyword>
<evidence type="ECO:0000256" key="2">
    <source>
        <dbReference type="ARBA" id="ARBA00012282"/>
    </source>
</evidence>
<name>A0ABP8GUQ2_9BURK</name>
<sequence>MAVGIALGLLLCRTAVLWQAQLDLGRYATQLLRLGEEAAAETQRVLREANASPVPFCSDADIARLRALAFRSRYIKGVGRLREGMLACSGTLGRLPAPLALPPPSLTGPAGLRIHSGISLAMAPQLQATVIQSGNASVVMGTDIYGGVVPAPFGYTVAVADRDAGRIVRGWGDELDLPASAVLQGGALNAGGFLYRSACSPQVALCAVTRISVAEALARAHTAFWLFGVLGGALALAAVQLGVMLWGRQQPLERRLRRAIRQGGLTVVYQPIVDLHSGAAVGAEALVRWRNEQGLPISAEVFVKVAEDRGFIGEITRFVLRDALGELGAMLQRVPGFRINVNVAPSDITESWLLDELRRNLRAARVPPGQIGLELTERSTAERAVAVDAIARLRQAGHRVYIDDFGTGYSSLSYLNELNVDALKIDRSFTRTVRPGAEAPSIVPQIVEMARALNLDVVVEGIETAGQAEYFRAMGGQIRGQGRYFAHPMNARDLLAWVYARRPPAPAPAAAP</sequence>
<keyword evidence="6" id="KW-0378">Hydrolase</keyword>
<comment type="subcellular location">
    <subcellularLocation>
        <location evidence="1">Cell membrane</location>
        <topology evidence="1">Multi-pass membrane protein</topology>
    </subcellularLocation>
</comment>
<evidence type="ECO:0000256" key="10">
    <source>
        <dbReference type="SAM" id="Phobius"/>
    </source>
</evidence>
<protein>
    <recommendedName>
        <fullName evidence="2">cyclic-guanylate-specific phosphodiesterase</fullName>
        <ecNumber evidence="2">3.1.4.52</ecNumber>
    </recommendedName>
</protein>
<comment type="caution">
    <text evidence="12">The sequence shown here is derived from an EMBL/GenBank/DDBJ whole genome shotgun (WGS) entry which is preliminary data.</text>
</comment>